<dbReference type="Gene3D" id="1.10.3460.10">
    <property type="entry name" value="Chlorophyll a/b binding protein domain"/>
    <property type="match status" value="1"/>
</dbReference>
<evidence type="ECO:0000256" key="6">
    <source>
        <dbReference type="SAM" id="MobiDB-lite"/>
    </source>
</evidence>
<sequence>MTMSMTATSTPKADNNIKHTTTIQNENSLILPKKRDCQQNIDRHRSSLLHFNLSKISLLLFLTTIALSECSSVNSNNALCFQPLTSPAIRSRDPINDYSIVRSHGGQQYHQKRKRHYSLLTPKTKQYQAQQTLKSSSSSLLHSSIQDQPSNCKKRNKKQRQKPPFPISNEIGCSPAFNYELFDPLQLSFEKHGKLDNNSNNFVFYREAELKHGRIAMIATIGMIIPDFIKYSQGYNGAVPGDVIDIGTVVDGDGWSILSSGFIDDLFPSLSLLLPAPLPLTGGIKAIQIVPWEVWLLIISFIGFLELEIFVPPPSSFEENVLGMKKLRMLEGEGLPGDYGFGYFGRRDKGAHERYVPCMF</sequence>
<comment type="subcellular location">
    <subcellularLocation>
        <location evidence="1">Plastid</location>
        <location evidence="1">Chloroplast</location>
    </subcellularLocation>
</comment>
<dbReference type="AlphaFoldDB" id="A0A7S2E7M4"/>
<keyword evidence="5" id="KW-0437">Light-harvesting polypeptide</keyword>
<dbReference type="InterPro" id="IPR022796">
    <property type="entry name" value="Chloroa_b-bind"/>
</dbReference>
<evidence type="ECO:0000256" key="2">
    <source>
        <dbReference type="ARBA" id="ARBA00005933"/>
    </source>
</evidence>
<evidence type="ECO:0000313" key="7">
    <source>
        <dbReference type="EMBL" id="CAD9319771.1"/>
    </source>
</evidence>
<dbReference type="SUPFAM" id="SSF103511">
    <property type="entry name" value="Chlorophyll a-b binding protein"/>
    <property type="match status" value="1"/>
</dbReference>
<evidence type="ECO:0000256" key="4">
    <source>
        <dbReference type="ARBA" id="ARBA00022640"/>
    </source>
</evidence>
<proteinExistence type="inferred from homology"/>
<dbReference type="EMBL" id="HBGN01008721">
    <property type="protein sequence ID" value="CAD9319771.1"/>
    <property type="molecule type" value="Transcribed_RNA"/>
</dbReference>
<dbReference type="GO" id="GO:0030076">
    <property type="term" value="C:light-harvesting complex"/>
    <property type="evidence" value="ECO:0007669"/>
    <property type="project" value="UniProtKB-KW"/>
</dbReference>
<evidence type="ECO:0000256" key="5">
    <source>
        <dbReference type="ARBA" id="ARBA00023243"/>
    </source>
</evidence>
<feature type="region of interest" description="Disordered" evidence="6">
    <location>
        <begin position="136"/>
        <end position="167"/>
    </location>
</feature>
<dbReference type="GO" id="GO:0009507">
    <property type="term" value="C:chloroplast"/>
    <property type="evidence" value="ECO:0007669"/>
    <property type="project" value="UniProtKB-SubCell"/>
</dbReference>
<reference evidence="7" key="1">
    <citation type="submission" date="2021-01" db="EMBL/GenBank/DDBJ databases">
        <authorList>
            <person name="Corre E."/>
            <person name="Pelletier E."/>
            <person name="Niang G."/>
            <person name="Scheremetjew M."/>
            <person name="Finn R."/>
            <person name="Kale V."/>
            <person name="Holt S."/>
            <person name="Cochrane G."/>
            <person name="Meng A."/>
            <person name="Brown T."/>
            <person name="Cohen L."/>
        </authorList>
    </citation>
    <scope>NUCLEOTIDE SEQUENCE</scope>
    <source>
        <strain evidence="7">Pop2</strain>
    </source>
</reference>
<evidence type="ECO:0000256" key="1">
    <source>
        <dbReference type="ARBA" id="ARBA00004229"/>
    </source>
</evidence>
<evidence type="ECO:0000256" key="3">
    <source>
        <dbReference type="ARBA" id="ARBA00022528"/>
    </source>
</evidence>
<keyword evidence="4" id="KW-0934">Plastid</keyword>
<organism evidence="7">
    <name type="scientific">Ditylum brightwellii</name>
    <dbReference type="NCBI Taxonomy" id="49249"/>
    <lineage>
        <taxon>Eukaryota</taxon>
        <taxon>Sar</taxon>
        <taxon>Stramenopiles</taxon>
        <taxon>Ochrophyta</taxon>
        <taxon>Bacillariophyta</taxon>
        <taxon>Mediophyceae</taxon>
        <taxon>Lithodesmiophycidae</taxon>
        <taxon>Lithodesmiales</taxon>
        <taxon>Lithodesmiaceae</taxon>
        <taxon>Ditylum</taxon>
    </lineage>
</organism>
<gene>
    <name evidence="7" type="ORF">DBRI1063_LOCUS5592</name>
</gene>
<protein>
    <submittedName>
        <fullName evidence="7">Uncharacterized protein</fullName>
    </submittedName>
</protein>
<accession>A0A7S2E7M4</accession>
<feature type="compositionally biased region" description="Basic residues" evidence="6">
    <location>
        <begin position="152"/>
        <end position="161"/>
    </location>
</feature>
<keyword evidence="3" id="KW-0150">Chloroplast</keyword>
<dbReference type="Pfam" id="PF00504">
    <property type="entry name" value="Chloroa_b-bind"/>
    <property type="match status" value="1"/>
</dbReference>
<comment type="similarity">
    <text evidence="2">Belongs to the fucoxanthin chlorophyll protein family.</text>
</comment>
<name>A0A7S2E7M4_9STRA</name>